<dbReference type="EMBL" id="JAEHOE010000003">
    <property type="protein sequence ID" value="KAG2500807.1"/>
    <property type="molecule type" value="Genomic_DNA"/>
</dbReference>
<evidence type="ECO:0000256" key="1">
    <source>
        <dbReference type="SAM" id="Coils"/>
    </source>
</evidence>
<comment type="caution">
    <text evidence="2">The sequence shown here is derived from an EMBL/GenBank/DDBJ whole genome shotgun (WGS) entry which is preliminary data.</text>
</comment>
<evidence type="ECO:0000313" key="2">
    <source>
        <dbReference type="EMBL" id="KAG2500807.1"/>
    </source>
</evidence>
<keyword evidence="3" id="KW-1185">Reference proteome</keyword>
<feature type="coiled-coil region" evidence="1">
    <location>
        <begin position="32"/>
        <end position="73"/>
    </location>
</feature>
<dbReference type="OrthoDB" id="58550at2759"/>
<proteinExistence type="predicted"/>
<dbReference type="AlphaFoldDB" id="A0A835YD83"/>
<protein>
    <recommendedName>
        <fullName evidence="4">Flagellar associated protein</fullName>
    </recommendedName>
</protein>
<evidence type="ECO:0008006" key="4">
    <source>
        <dbReference type="Google" id="ProtNLM"/>
    </source>
</evidence>
<sequence>MKKASPAPGKRVTDDVTVQTFSQTATSISGTAEGLRRSLLELEADLKKDEQGKKEYETYLKQLQIKRADLQRKVDENKAWLAEIEANKGDGSFEQQYLRLLEQIQTIYDGAKEFHGKGIDLLIKEFGYHMAFKRWNDSFTAIPFKPK</sequence>
<keyword evidence="1" id="KW-0175">Coiled coil</keyword>
<evidence type="ECO:0000313" key="3">
    <source>
        <dbReference type="Proteomes" id="UP000612055"/>
    </source>
</evidence>
<accession>A0A835YD83</accession>
<reference evidence="2" key="1">
    <citation type="journal article" date="2020" name="bioRxiv">
        <title>Comparative genomics of Chlamydomonas.</title>
        <authorList>
            <person name="Craig R.J."/>
            <person name="Hasan A.R."/>
            <person name="Ness R.W."/>
            <person name="Keightley P.D."/>
        </authorList>
    </citation>
    <scope>NUCLEOTIDE SEQUENCE</scope>
    <source>
        <strain evidence="2">CCAP 11/70</strain>
    </source>
</reference>
<gene>
    <name evidence="2" type="ORF">HYH03_001569</name>
</gene>
<organism evidence="2 3">
    <name type="scientific">Edaphochlamys debaryana</name>
    <dbReference type="NCBI Taxonomy" id="47281"/>
    <lineage>
        <taxon>Eukaryota</taxon>
        <taxon>Viridiplantae</taxon>
        <taxon>Chlorophyta</taxon>
        <taxon>core chlorophytes</taxon>
        <taxon>Chlorophyceae</taxon>
        <taxon>CS clade</taxon>
        <taxon>Chlamydomonadales</taxon>
        <taxon>Chlamydomonadales incertae sedis</taxon>
        <taxon>Edaphochlamys</taxon>
    </lineage>
</organism>
<dbReference type="Proteomes" id="UP000612055">
    <property type="component" value="Unassembled WGS sequence"/>
</dbReference>
<name>A0A835YD83_9CHLO</name>